<evidence type="ECO:0000313" key="2">
    <source>
        <dbReference type="Proteomes" id="UP000515856"/>
    </source>
</evidence>
<dbReference type="KEGG" id="ehn:H9Q80_14285"/>
<dbReference type="EMBL" id="CP060636">
    <property type="protein sequence ID" value="QNM11410.1"/>
    <property type="molecule type" value="Genomic_DNA"/>
</dbReference>
<dbReference type="Pfam" id="PF19677">
    <property type="entry name" value="DUF6179"/>
    <property type="match status" value="1"/>
</dbReference>
<dbReference type="Proteomes" id="UP000515856">
    <property type="component" value="Chromosome"/>
</dbReference>
<name>A0A7G9GKS8_9FIRM</name>
<sequence>MNNLSTSVYENKEVYALSKRLSLEKNRHRSTAISIKDYQRILKSISFICDHATRQGTLEIRYASGLKEVERLVKETRQQADIYLKKQRPLPNERYRSILTQQLPDFLSSYDEHYHATSCKEDFDYPLLYGLPLEHAMYHKQGIDLVAYYLSMFCMEERILHLFHEQLSDFLTSYAVFYGVEIEELGINFCELIITQAFFSFSLKSFSLKHRYELLISHEQKQQIIQIIKQAEDLFKLYQAFLSIFDTDIKQYLSGYGQILINKITWALKEDTLDQLIVHEMCRNEIEVNIHAFNEPEHFFTLLKHLEGCDTQKRIEAVLHSEIGFYDYIDLFDMQILSKDEYFLLFQMFDSMSLAYLFYIHFEEACVFHQRIELDDTLYQKVSIMQDWEEVFIQYLITCDRKMEIKNCLISLQDGAVRK</sequence>
<dbReference type="RefSeq" id="WP_117451947.1">
    <property type="nucleotide sequence ID" value="NZ_CP060636.1"/>
</dbReference>
<gene>
    <name evidence="1" type="ORF">H9Q80_14285</name>
</gene>
<accession>A0A7G9GKS8</accession>
<dbReference type="InterPro" id="IPR045751">
    <property type="entry name" value="DUF6179"/>
</dbReference>
<evidence type="ECO:0000313" key="1">
    <source>
        <dbReference type="EMBL" id="QNM11410.1"/>
    </source>
</evidence>
<keyword evidence="2" id="KW-1185">Reference proteome</keyword>
<protein>
    <submittedName>
        <fullName evidence="1">Uncharacterized protein</fullName>
    </submittedName>
</protein>
<reference evidence="1 2" key="1">
    <citation type="submission" date="2020-08" db="EMBL/GenBank/DDBJ databases">
        <authorList>
            <person name="Liu C."/>
            <person name="Sun Q."/>
        </authorList>
    </citation>
    <scope>NUCLEOTIDE SEQUENCE [LARGE SCALE GENOMIC DNA]</scope>
    <source>
        <strain evidence="1 2">NSJ-61</strain>
    </source>
</reference>
<dbReference type="AlphaFoldDB" id="A0A7G9GKS8"/>
<proteinExistence type="predicted"/>
<organism evidence="1 2">
    <name type="scientific">[Eubacterium] hominis</name>
    <dbReference type="NCBI Taxonomy" id="2764325"/>
    <lineage>
        <taxon>Bacteria</taxon>
        <taxon>Bacillati</taxon>
        <taxon>Bacillota</taxon>
        <taxon>Erysipelotrichia</taxon>
        <taxon>Erysipelotrichales</taxon>
        <taxon>Erysipelotrichaceae</taxon>
        <taxon>Amedibacillus</taxon>
    </lineage>
</organism>